<keyword evidence="1" id="KW-0732">Signal</keyword>
<feature type="chain" id="PRO_5034712777" evidence="1">
    <location>
        <begin position="23"/>
        <end position="122"/>
    </location>
</feature>
<name>A0A8H6U467_9AGAR</name>
<dbReference type="Proteomes" id="UP000620124">
    <property type="component" value="Unassembled WGS sequence"/>
</dbReference>
<comment type="caution">
    <text evidence="2">The sequence shown here is derived from an EMBL/GenBank/DDBJ whole genome shotgun (WGS) entry which is preliminary data.</text>
</comment>
<proteinExistence type="predicted"/>
<dbReference type="EMBL" id="JACAZI010000035">
    <property type="protein sequence ID" value="KAF7328537.1"/>
    <property type="molecule type" value="Genomic_DNA"/>
</dbReference>
<keyword evidence="3" id="KW-1185">Reference proteome</keyword>
<evidence type="ECO:0000313" key="3">
    <source>
        <dbReference type="Proteomes" id="UP000620124"/>
    </source>
</evidence>
<protein>
    <submittedName>
        <fullName evidence="2">Uncharacterized protein</fullName>
    </submittedName>
</protein>
<accession>A0A8H6U467</accession>
<evidence type="ECO:0000256" key="1">
    <source>
        <dbReference type="SAM" id="SignalP"/>
    </source>
</evidence>
<organism evidence="2 3">
    <name type="scientific">Mycena venus</name>
    <dbReference type="NCBI Taxonomy" id="2733690"/>
    <lineage>
        <taxon>Eukaryota</taxon>
        <taxon>Fungi</taxon>
        <taxon>Dikarya</taxon>
        <taxon>Basidiomycota</taxon>
        <taxon>Agaricomycotina</taxon>
        <taxon>Agaricomycetes</taxon>
        <taxon>Agaricomycetidae</taxon>
        <taxon>Agaricales</taxon>
        <taxon>Marasmiineae</taxon>
        <taxon>Mycenaceae</taxon>
        <taxon>Mycena</taxon>
    </lineage>
</organism>
<reference evidence="2" key="1">
    <citation type="submission" date="2020-05" db="EMBL/GenBank/DDBJ databases">
        <title>Mycena genomes resolve the evolution of fungal bioluminescence.</title>
        <authorList>
            <person name="Tsai I.J."/>
        </authorList>
    </citation>
    <scope>NUCLEOTIDE SEQUENCE</scope>
    <source>
        <strain evidence="2">CCC161011</strain>
    </source>
</reference>
<dbReference type="AlphaFoldDB" id="A0A8H6U467"/>
<gene>
    <name evidence="2" type="ORF">MVEN_02541300</name>
</gene>
<feature type="signal peptide" evidence="1">
    <location>
        <begin position="1"/>
        <end position="22"/>
    </location>
</feature>
<evidence type="ECO:0000313" key="2">
    <source>
        <dbReference type="EMBL" id="KAF7328537.1"/>
    </source>
</evidence>
<sequence length="122" mass="12911">MRSLSMICLCSLFSTPFAMVRPRPSQCSVPALGRVYNICHQEDDATALELSSPVDVPTTSSPAVDGGLAESPIENEILCPPVPAGYVPVSLADLEEAARLGELLASEYAEEYTKDSPGVLPS</sequence>
<dbReference type="OrthoDB" id="2983537at2759"/>